<evidence type="ECO:0000313" key="2">
    <source>
        <dbReference type="EMBL" id="MBL0370893.1"/>
    </source>
</evidence>
<proteinExistence type="predicted"/>
<protein>
    <submittedName>
        <fullName evidence="2">ATP-dependent Zn protease</fullName>
    </submittedName>
</protein>
<dbReference type="InterPro" id="IPR000642">
    <property type="entry name" value="Peptidase_M41"/>
</dbReference>
<evidence type="ECO:0000313" key="3">
    <source>
        <dbReference type="Proteomes" id="UP000633219"/>
    </source>
</evidence>
<dbReference type="Pfam" id="PF01434">
    <property type="entry name" value="Peptidase_M41"/>
    <property type="match status" value="1"/>
</dbReference>
<dbReference type="AlphaFoldDB" id="A0A936YJT5"/>
<evidence type="ECO:0000259" key="1">
    <source>
        <dbReference type="Pfam" id="PF01434"/>
    </source>
</evidence>
<comment type="caution">
    <text evidence="2">The sequence shown here is derived from an EMBL/GenBank/DDBJ whole genome shotgun (WGS) entry which is preliminary data.</text>
</comment>
<sequence>MPVTPQDRLDHAQALRPLALLATGSTGADIERLVREARARARRERRSLTWQDIERSMTASARPPHATLDWQIAVHELGHAVVCTVLGIGTVSTIRIGGRGGQVDTDLDVTELQDEDGLMKLIAATLAGRAAEKIVLGKVGIGAGGTVDSDLARATQLALEAETSLGLGEEMPLLYRPPSNGSDMLNYDPNLARRVNRRLEAAEQIALGILERHRDIILSFAKRLCGCRVMEGIEVLEVIVGSDDGSTASETAIQKSE</sequence>
<dbReference type="GO" id="GO:0005886">
    <property type="term" value="C:plasma membrane"/>
    <property type="evidence" value="ECO:0007669"/>
    <property type="project" value="TreeGrafter"/>
</dbReference>
<dbReference type="GO" id="GO:0004222">
    <property type="term" value="F:metalloendopeptidase activity"/>
    <property type="evidence" value="ECO:0007669"/>
    <property type="project" value="InterPro"/>
</dbReference>
<dbReference type="SUPFAM" id="SSF140990">
    <property type="entry name" value="FtsH protease domain-like"/>
    <property type="match status" value="1"/>
</dbReference>
<dbReference type="Gene3D" id="1.20.58.760">
    <property type="entry name" value="Peptidase M41"/>
    <property type="match status" value="1"/>
</dbReference>
<dbReference type="GO" id="GO:0004176">
    <property type="term" value="F:ATP-dependent peptidase activity"/>
    <property type="evidence" value="ECO:0007669"/>
    <property type="project" value="InterPro"/>
</dbReference>
<dbReference type="PANTHER" id="PTHR23076">
    <property type="entry name" value="METALLOPROTEASE M41 FTSH"/>
    <property type="match status" value="1"/>
</dbReference>
<dbReference type="Proteomes" id="UP000633219">
    <property type="component" value="Unassembled WGS sequence"/>
</dbReference>
<feature type="domain" description="Peptidase M41" evidence="1">
    <location>
        <begin position="72"/>
        <end position="232"/>
    </location>
</feature>
<name>A0A936YJT5_9HYPH</name>
<dbReference type="GO" id="GO:0005524">
    <property type="term" value="F:ATP binding"/>
    <property type="evidence" value="ECO:0007669"/>
    <property type="project" value="InterPro"/>
</dbReference>
<dbReference type="EMBL" id="JAEQNC010000001">
    <property type="protein sequence ID" value="MBL0370893.1"/>
    <property type="molecule type" value="Genomic_DNA"/>
</dbReference>
<accession>A0A936YJT5</accession>
<organism evidence="2 3">
    <name type="scientific">Rhizobium setariae</name>
    <dbReference type="NCBI Taxonomy" id="2801340"/>
    <lineage>
        <taxon>Bacteria</taxon>
        <taxon>Pseudomonadati</taxon>
        <taxon>Pseudomonadota</taxon>
        <taxon>Alphaproteobacteria</taxon>
        <taxon>Hyphomicrobiales</taxon>
        <taxon>Rhizobiaceae</taxon>
        <taxon>Rhizobium/Agrobacterium group</taxon>
        <taxon>Rhizobium</taxon>
    </lineage>
</organism>
<dbReference type="InterPro" id="IPR037219">
    <property type="entry name" value="Peptidase_M41-like"/>
</dbReference>
<gene>
    <name evidence="2" type="ORF">JJB09_02520</name>
</gene>
<reference evidence="2" key="1">
    <citation type="submission" date="2021-01" db="EMBL/GenBank/DDBJ databases">
        <title>Rhizobium sp. strain KVB221 16S ribosomal RNA gene Genome sequencing and assembly.</title>
        <authorList>
            <person name="Kang M."/>
        </authorList>
    </citation>
    <scope>NUCLEOTIDE SEQUENCE</scope>
    <source>
        <strain evidence="2">KVB221</strain>
    </source>
</reference>
<dbReference type="GO" id="GO:0030163">
    <property type="term" value="P:protein catabolic process"/>
    <property type="evidence" value="ECO:0007669"/>
    <property type="project" value="TreeGrafter"/>
</dbReference>
<dbReference type="RefSeq" id="WP_201652545.1">
    <property type="nucleotide sequence ID" value="NZ_JAEQNC010000001.1"/>
</dbReference>
<dbReference type="GO" id="GO:0006508">
    <property type="term" value="P:proteolysis"/>
    <property type="evidence" value="ECO:0007669"/>
    <property type="project" value="UniProtKB-KW"/>
</dbReference>
<keyword evidence="2" id="KW-0378">Hydrolase</keyword>
<dbReference type="Gene3D" id="1.10.8.60">
    <property type="match status" value="1"/>
</dbReference>
<dbReference type="PANTHER" id="PTHR23076:SF97">
    <property type="entry name" value="ATP-DEPENDENT ZINC METALLOPROTEASE YME1L1"/>
    <property type="match status" value="1"/>
</dbReference>
<keyword evidence="3" id="KW-1185">Reference proteome</keyword>
<keyword evidence="2" id="KW-0645">Protease</keyword>